<organism evidence="1">
    <name type="scientific">Streptomyces sp. NBC_00119</name>
    <dbReference type="NCBI Taxonomy" id="2975659"/>
    <lineage>
        <taxon>Bacteria</taxon>
        <taxon>Bacillati</taxon>
        <taxon>Actinomycetota</taxon>
        <taxon>Actinomycetes</taxon>
        <taxon>Kitasatosporales</taxon>
        <taxon>Streptomycetaceae</taxon>
        <taxon>Streptomyces</taxon>
    </lineage>
</organism>
<accession>A0AAU1TW76</accession>
<dbReference type="AlphaFoldDB" id="A0AAU1TW76"/>
<reference evidence="1" key="1">
    <citation type="submission" date="2022-10" db="EMBL/GenBank/DDBJ databases">
        <title>The complete genomes of actinobacterial strains from the NBC collection.</title>
        <authorList>
            <person name="Joergensen T.S."/>
            <person name="Alvarez Arevalo M."/>
            <person name="Sterndorff E.B."/>
            <person name="Faurdal D."/>
            <person name="Vuksanovic O."/>
            <person name="Mourched A.-S."/>
            <person name="Charusanti P."/>
            <person name="Shaw S."/>
            <person name="Blin K."/>
            <person name="Weber T."/>
        </authorList>
    </citation>
    <scope>NUCLEOTIDE SEQUENCE</scope>
    <source>
        <strain evidence="1">NBC_00119</strain>
    </source>
</reference>
<evidence type="ECO:0000313" key="1">
    <source>
        <dbReference type="EMBL" id="WTS09884.1"/>
    </source>
</evidence>
<dbReference type="EMBL" id="CP108195">
    <property type="protein sequence ID" value="WTS09884.1"/>
    <property type="molecule type" value="Genomic_DNA"/>
</dbReference>
<dbReference type="SUPFAM" id="SSF50814">
    <property type="entry name" value="Lipocalins"/>
    <property type="match status" value="1"/>
</dbReference>
<name>A0AAU1TW76_9ACTN</name>
<dbReference type="Gene3D" id="2.40.128.20">
    <property type="match status" value="1"/>
</dbReference>
<protein>
    <submittedName>
        <fullName evidence="1">Phenolic acid decarboxylase</fullName>
    </submittedName>
</protein>
<gene>
    <name evidence="1" type="ORF">OHU69_01315</name>
</gene>
<dbReference type="CDD" id="cd14241">
    <property type="entry name" value="PAD"/>
    <property type="match status" value="1"/>
</dbReference>
<dbReference type="GO" id="GO:0016831">
    <property type="term" value="F:carboxy-lyase activity"/>
    <property type="evidence" value="ECO:0007669"/>
    <property type="project" value="InterPro"/>
</dbReference>
<dbReference type="Pfam" id="PF05870">
    <property type="entry name" value="PA_decarbox"/>
    <property type="match status" value="1"/>
</dbReference>
<proteinExistence type="predicted"/>
<dbReference type="PANTHER" id="PTHR40087:SF1">
    <property type="entry name" value="PHENOLIC ACID DECARBOXYLASE PADC"/>
    <property type="match status" value="1"/>
</dbReference>
<sequence length="179" mass="20459">MTTTADFETSVARPAPPQNLSGIVGHRFIYTYSNGWQYEMYVKNDHTIDYRIHSGMVGGRWVKDQHVDLVQLDEDSYKVSWNEPTGTSVSVNVMPGKCRLHGVIFFPHWVEEHGERTVCCQNDHLDEMHTYRDNGPTYPIYVVPEFAHITLFEYVGADDESVISVAPGDLPAKWSHRTN</sequence>
<dbReference type="InterPro" id="IPR012674">
    <property type="entry name" value="Calycin"/>
</dbReference>
<dbReference type="InterPro" id="IPR008729">
    <property type="entry name" value="PA_de_COase"/>
</dbReference>
<dbReference type="PANTHER" id="PTHR40087">
    <property type="entry name" value="PHENOLIC ACID DECARBOXYLASE PADC"/>
    <property type="match status" value="1"/>
</dbReference>